<dbReference type="InParanoid" id="A0A7E6DWI1"/>
<name>A0A7E6DWI1_9CHIR</name>
<reference evidence="3" key="1">
    <citation type="submission" date="2025-08" db="UniProtKB">
        <authorList>
            <consortium name="RefSeq"/>
        </authorList>
    </citation>
    <scope>IDENTIFICATION</scope>
    <source>
        <tissue evidence="3">Muscle</tissue>
    </source>
</reference>
<protein>
    <submittedName>
        <fullName evidence="3">Calcium-activated chloride channel regulator 1-like</fullName>
    </submittedName>
</protein>
<keyword evidence="2" id="KW-1185">Reference proteome</keyword>
<feature type="region of interest" description="Disordered" evidence="1">
    <location>
        <begin position="81"/>
        <end position="105"/>
    </location>
</feature>
<evidence type="ECO:0000313" key="3">
    <source>
        <dbReference type="RefSeq" id="XP_035883384.1"/>
    </source>
</evidence>
<accession>A0A7E6DWI1</accession>
<dbReference type="RefSeq" id="XP_035883384.1">
    <property type="nucleotide sequence ID" value="XM_036027491.1"/>
</dbReference>
<dbReference type="AlphaFoldDB" id="A0A7E6DWI1"/>
<gene>
    <name evidence="3" type="primary">LOC118500942</name>
</gene>
<dbReference type="OrthoDB" id="10070117at2759"/>
<dbReference type="Proteomes" id="UP000504628">
    <property type="component" value="Chromosome 5"/>
</dbReference>
<feature type="compositionally biased region" description="Polar residues" evidence="1">
    <location>
        <begin position="85"/>
        <end position="94"/>
    </location>
</feature>
<proteinExistence type="predicted"/>
<dbReference type="KEGG" id="pdic:118500942"/>
<evidence type="ECO:0000313" key="2">
    <source>
        <dbReference type="Proteomes" id="UP000504628"/>
    </source>
</evidence>
<evidence type="ECO:0000256" key="1">
    <source>
        <dbReference type="SAM" id="MobiDB-lite"/>
    </source>
</evidence>
<sequence length="145" mass="16457">MVQVLILSKMMASTQDILQNTMKMVDTAYKYVCRARKNTARISLRQQNQALYIPGYTENGQIILNPPRPEVKEDTAEAEVEDFSRQTSGESFTISGVPPADNHTQVFPPSKIIDLEANLEEDHIQLSWTAPGNVLDKRRKFDITF</sequence>
<dbReference type="GeneID" id="118500942"/>
<organism evidence="2 3">
    <name type="scientific">Phyllostomus discolor</name>
    <name type="common">pale spear-nosed bat</name>
    <dbReference type="NCBI Taxonomy" id="89673"/>
    <lineage>
        <taxon>Eukaryota</taxon>
        <taxon>Metazoa</taxon>
        <taxon>Chordata</taxon>
        <taxon>Craniata</taxon>
        <taxon>Vertebrata</taxon>
        <taxon>Euteleostomi</taxon>
        <taxon>Mammalia</taxon>
        <taxon>Eutheria</taxon>
        <taxon>Laurasiatheria</taxon>
        <taxon>Chiroptera</taxon>
        <taxon>Yangochiroptera</taxon>
        <taxon>Phyllostomidae</taxon>
        <taxon>Phyllostominae</taxon>
        <taxon>Phyllostomus</taxon>
    </lineage>
</organism>